<dbReference type="InterPro" id="IPR013319">
    <property type="entry name" value="GH11/12"/>
</dbReference>
<sequence length="501" mass="56781">MKFKKALSILGALVLSFSYASSAAVCTSASLISDIVDKVNNDVFNYFSIIEETGGYSSAVIAMEEPASTLEFRNIEESQLKAQPPMYYAGTIEIGGETYHVCRRKGLTYTEKIENLETDYNDYIFYHVCPDGSSSEEFPSFPLYELIEGAKHFGLKTGKMSSVKLDENTYKCNCDTTALKKEGVETTGKLYSDLSMMRANYMIIDNYVFYSPEYYLLRGSNMYAYTGGCFTVNAKEYQFLYTEKSVDSTVDINLNRTSVYELNSENDICIDCQMDDSLEGKYAMVYTFYTPYDTNSLITFRIVEKVAGMDMEEFFSSYSKKQGIGNDYSYRSSELMTTYTENGNEYDLYKVIYHFIGEFRSYDEVCYFAVRKDTDDAASYKDTMSVYDHMSHIPELESGSEIFDIELAFHNCGATGDISVIKNDIRFEKREATEIIAGDFNNDKIIDAFDIVSARNAIISKLDDENAKTDGRMDLNKNGSFDIADLVLLQSFVLGKIKTLP</sequence>
<dbReference type="InterPro" id="IPR016134">
    <property type="entry name" value="Dockerin_dom"/>
</dbReference>
<dbReference type="RefSeq" id="WP_074717248.1">
    <property type="nucleotide sequence ID" value="NZ_FNWV01000007.1"/>
</dbReference>
<feature type="chain" id="PRO_5010325491" description="Dockerin domain-containing protein" evidence="1">
    <location>
        <begin position="24"/>
        <end position="501"/>
    </location>
</feature>
<dbReference type="GO" id="GO:0004553">
    <property type="term" value="F:hydrolase activity, hydrolyzing O-glycosyl compounds"/>
    <property type="evidence" value="ECO:0007669"/>
    <property type="project" value="InterPro"/>
</dbReference>
<dbReference type="PROSITE" id="PS51766">
    <property type="entry name" value="DOCKERIN"/>
    <property type="match status" value="1"/>
</dbReference>
<dbReference type="Proteomes" id="UP000183190">
    <property type="component" value="Unassembled WGS sequence"/>
</dbReference>
<feature type="signal peptide" evidence="1">
    <location>
        <begin position="1"/>
        <end position="23"/>
    </location>
</feature>
<reference evidence="3 4" key="1">
    <citation type="submission" date="2016-10" db="EMBL/GenBank/DDBJ databases">
        <authorList>
            <person name="de Groot N.N."/>
        </authorList>
    </citation>
    <scope>NUCLEOTIDE SEQUENCE [LARGE SCALE GENOMIC DNA]</scope>
    <source>
        <strain evidence="3 4">YAD2003</strain>
    </source>
</reference>
<dbReference type="EMBL" id="FNWV01000007">
    <property type="protein sequence ID" value="SEH69209.1"/>
    <property type="molecule type" value="Genomic_DNA"/>
</dbReference>
<dbReference type="Gene3D" id="1.10.1330.10">
    <property type="entry name" value="Dockerin domain"/>
    <property type="match status" value="1"/>
</dbReference>
<evidence type="ECO:0000259" key="2">
    <source>
        <dbReference type="PROSITE" id="PS51766"/>
    </source>
</evidence>
<evidence type="ECO:0000313" key="3">
    <source>
        <dbReference type="EMBL" id="SEH69209.1"/>
    </source>
</evidence>
<dbReference type="GO" id="GO:0000272">
    <property type="term" value="P:polysaccharide catabolic process"/>
    <property type="evidence" value="ECO:0007669"/>
    <property type="project" value="InterPro"/>
</dbReference>
<dbReference type="Gene3D" id="2.60.120.180">
    <property type="match status" value="1"/>
</dbReference>
<name>A0A1H6K9P5_RUMFL</name>
<evidence type="ECO:0000313" key="4">
    <source>
        <dbReference type="Proteomes" id="UP000183190"/>
    </source>
</evidence>
<proteinExistence type="predicted"/>
<dbReference type="AlphaFoldDB" id="A0A1H6K9P5"/>
<keyword evidence="1" id="KW-0732">Signal</keyword>
<dbReference type="OrthoDB" id="1816738at2"/>
<accession>A0A1H6K9P5</accession>
<feature type="domain" description="Dockerin" evidence="2">
    <location>
        <begin position="433"/>
        <end position="501"/>
    </location>
</feature>
<dbReference type="InterPro" id="IPR036439">
    <property type="entry name" value="Dockerin_dom_sf"/>
</dbReference>
<protein>
    <recommendedName>
        <fullName evidence="2">Dockerin domain-containing protein</fullName>
    </recommendedName>
</protein>
<dbReference type="CDD" id="cd14256">
    <property type="entry name" value="Dockerin_I"/>
    <property type="match status" value="1"/>
</dbReference>
<evidence type="ECO:0000256" key="1">
    <source>
        <dbReference type="SAM" id="SignalP"/>
    </source>
</evidence>
<gene>
    <name evidence="3" type="ORF">SAMN02910265_02160</name>
</gene>
<dbReference type="SUPFAM" id="SSF63446">
    <property type="entry name" value="Type I dockerin domain"/>
    <property type="match status" value="1"/>
</dbReference>
<organism evidence="3 4">
    <name type="scientific">Ruminococcus flavefaciens</name>
    <dbReference type="NCBI Taxonomy" id="1265"/>
    <lineage>
        <taxon>Bacteria</taxon>
        <taxon>Bacillati</taxon>
        <taxon>Bacillota</taxon>
        <taxon>Clostridia</taxon>
        <taxon>Eubacteriales</taxon>
        <taxon>Oscillospiraceae</taxon>
        <taxon>Ruminococcus</taxon>
    </lineage>
</organism>